<sequence length="77" mass="8959">MFSRRVLNYWSLAVQSLRSYIISILTAQPRTNDLKHGCKAIYKRVLSFEPRTIRGDSALAYDAWESDIRDLFGENYA</sequence>
<proteinExistence type="predicted"/>
<protein>
    <submittedName>
        <fullName evidence="1">Uncharacterized protein</fullName>
    </submittedName>
</protein>
<evidence type="ECO:0000313" key="1">
    <source>
        <dbReference type="EMBL" id="CAD7463073.1"/>
    </source>
</evidence>
<accession>A0A7R9IRJ2</accession>
<gene>
    <name evidence="1" type="ORF">TTEB3V08_LOCUS10959</name>
</gene>
<organism evidence="1">
    <name type="scientific">Timema tahoe</name>
    <dbReference type="NCBI Taxonomy" id="61484"/>
    <lineage>
        <taxon>Eukaryota</taxon>
        <taxon>Metazoa</taxon>
        <taxon>Ecdysozoa</taxon>
        <taxon>Arthropoda</taxon>
        <taxon>Hexapoda</taxon>
        <taxon>Insecta</taxon>
        <taxon>Pterygota</taxon>
        <taxon>Neoptera</taxon>
        <taxon>Polyneoptera</taxon>
        <taxon>Phasmatodea</taxon>
        <taxon>Timematodea</taxon>
        <taxon>Timematoidea</taxon>
        <taxon>Timematidae</taxon>
        <taxon>Timema</taxon>
    </lineage>
</organism>
<reference evidence="1" key="1">
    <citation type="submission" date="2020-11" db="EMBL/GenBank/DDBJ databases">
        <authorList>
            <person name="Tran Van P."/>
        </authorList>
    </citation>
    <scope>NUCLEOTIDE SEQUENCE</scope>
</reference>
<dbReference type="EMBL" id="OE007192">
    <property type="protein sequence ID" value="CAD7463073.1"/>
    <property type="molecule type" value="Genomic_DNA"/>
</dbReference>
<dbReference type="AlphaFoldDB" id="A0A7R9IRJ2"/>
<name>A0A7R9IRJ2_9NEOP</name>